<sequence>MSMLLSIIITAAAAGAGADADDAIATTTTTTAAVAAAGEAEKKEIKEEKSLCSAKASCTPNSALHSLHRRCFSINRFVMCHA</sequence>
<accession>A0A0V0RSY7</accession>
<name>A0A0V0RSY7_9BILA</name>
<evidence type="ECO:0000313" key="3">
    <source>
        <dbReference type="Proteomes" id="UP000054630"/>
    </source>
</evidence>
<keyword evidence="3" id="KW-1185">Reference proteome</keyword>
<protein>
    <recommendedName>
        <fullName evidence="4">Secreted protein</fullName>
    </recommendedName>
</protein>
<dbReference type="AlphaFoldDB" id="A0A0V0RSY7"/>
<feature type="signal peptide" evidence="1">
    <location>
        <begin position="1"/>
        <end position="18"/>
    </location>
</feature>
<evidence type="ECO:0008006" key="4">
    <source>
        <dbReference type="Google" id="ProtNLM"/>
    </source>
</evidence>
<proteinExistence type="predicted"/>
<reference evidence="2 3" key="1">
    <citation type="submission" date="2015-01" db="EMBL/GenBank/DDBJ databases">
        <title>Evolution of Trichinella species and genotypes.</title>
        <authorList>
            <person name="Korhonen P.K."/>
            <person name="Edoardo P."/>
            <person name="Giuseppe L.R."/>
            <person name="Gasser R.B."/>
        </authorList>
    </citation>
    <scope>NUCLEOTIDE SEQUENCE [LARGE SCALE GENOMIC DNA]</scope>
    <source>
        <strain evidence="2">ISS37</strain>
    </source>
</reference>
<dbReference type="EMBL" id="JYDL01000085">
    <property type="protein sequence ID" value="KRX17586.1"/>
    <property type="molecule type" value="Genomic_DNA"/>
</dbReference>
<feature type="chain" id="PRO_5006868229" description="Secreted protein" evidence="1">
    <location>
        <begin position="19"/>
        <end position="82"/>
    </location>
</feature>
<comment type="caution">
    <text evidence="2">The sequence shown here is derived from an EMBL/GenBank/DDBJ whole genome shotgun (WGS) entry which is preliminary data.</text>
</comment>
<keyword evidence="1" id="KW-0732">Signal</keyword>
<gene>
    <name evidence="2" type="ORF">T07_15176</name>
</gene>
<organism evidence="2 3">
    <name type="scientific">Trichinella nelsoni</name>
    <dbReference type="NCBI Taxonomy" id="6336"/>
    <lineage>
        <taxon>Eukaryota</taxon>
        <taxon>Metazoa</taxon>
        <taxon>Ecdysozoa</taxon>
        <taxon>Nematoda</taxon>
        <taxon>Enoplea</taxon>
        <taxon>Dorylaimia</taxon>
        <taxon>Trichinellida</taxon>
        <taxon>Trichinellidae</taxon>
        <taxon>Trichinella</taxon>
    </lineage>
</organism>
<evidence type="ECO:0000313" key="2">
    <source>
        <dbReference type="EMBL" id="KRX17586.1"/>
    </source>
</evidence>
<dbReference type="OrthoDB" id="10454262at2759"/>
<evidence type="ECO:0000256" key="1">
    <source>
        <dbReference type="SAM" id="SignalP"/>
    </source>
</evidence>
<dbReference type="Proteomes" id="UP000054630">
    <property type="component" value="Unassembled WGS sequence"/>
</dbReference>